<dbReference type="HOGENOM" id="CLU_3344119_0_0_10"/>
<dbReference type="EMBL" id="JH594606">
    <property type="protein sequence ID" value="EHQ02885.1"/>
    <property type="molecule type" value="Genomic_DNA"/>
</dbReference>
<dbReference type="AlphaFoldDB" id="H2BVH7"/>
<dbReference type="STRING" id="865937.Gilli_2253"/>
<evidence type="ECO:0000313" key="1">
    <source>
        <dbReference type="EMBL" id="EHQ02885.1"/>
    </source>
</evidence>
<keyword evidence="2" id="KW-1185">Reference proteome</keyword>
<gene>
    <name evidence="1" type="ORF">Gilli_2253</name>
</gene>
<sequence length="37" mass="4450">MKVENLEAENVSRFHHLDKNSLRNMLTICELSNRIFF</sequence>
<organism evidence="1 2">
    <name type="scientific">Gillisia limnaea (strain DSM 15749 / LMG 21470 / R-8282)</name>
    <dbReference type="NCBI Taxonomy" id="865937"/>
    <lineage>
        <taxon>Bacteria</taxon>
        <taxon>Pseudomonadati</taxon>
        <taxon>Bacteroidota</taxon>
        <taxon>Flavobacteriia</taxon>
        <taxon>Flavobacteriales</taxon>
        <taxon>Flavobacteriaceae</taxon>
        <taxon>Gillisia</taxon>
    </lineage>
</organism>
<reference evidence="2" key="1">
    <citation type="journal article" date="2012" name="Stand. Genomic Sci.">
        <title>Genome sequence of the Antarctic rhodopsins-containing flavobacterium Gillisia limnaea type strain (R-8282(T)).</title>
        <authorList>
            <person name="Riedel T."/>
            <person name="Held B."/>
            <person name="Nolan M."/>
            <person name="Lucas S."/>
            <person name="Lapidus A."/>
            <person name="Tice H."/>
            <person name="Del Rio T.G."/>
            <person name="Cheng J.F."/>
            <person name="Han C."/>
            <person name="Tapia R."/>
            <person name="Goodwin L.A."/>
            <person name="Pitluck S."/>
            <person name="Liolios K."/>
            <person name="Mavromatis K."/>
            <person name="Pagani I."/>
            <person name="Ivanova N."/>
            <person name="Mikhailova N."/>
            <person name="Pati A."/>
            <person name="Chen A."/>
            <person name="Palaniappan K."/>
            <person name="Land M."/>
            <person name="Rohde M."/>
            <person name="Tindall B.J."/>
            <person name="Detter J.C."/>
            <person name="Goker M."/>
            <person name="Bristow J."/>
            <person name="Eisen J.A."/>
            <person name="Markowitz V."/>
            <person name="Hugenholtz P."/>
            <person name="Kyrpides N.C."/>
            <person name="Klenk H.P."/>
            <person name="Woyke T."/>
        </authorList>
    </citation>
    <scope>NUCLEOTIDE SEQUENCE [LARGE SCALE GENOMIC DNA]</scope>
    <source>
        <strain evidence="2">DSM 15749 / LMG 21470 / R-8282</strain>
    </source>
</reference>
<accession>H2BVH7</accession>
<proteinExistence type="predicted"/>
<dbReference type="Proteomes" id="UP000003844">
    <property type="component" value="Unassembled WGS sequence"/>
</dbReference>
<evidence type="ECO:0000313" key="2">
    <source>
        <dbReference type="Proteomes" id="UP000003844"/>
    </source>
</evidence>
<protein>
    <submittedName>
        <fullName evidence="1">Uncharacterized protein</fullName>
    </submittedName>
</protein>
<name>H2BVH7_GILLR</name>